<evidence type="ECO:0000256" key="1">
    <source>
        <dbReference type="SAM" id="MobiDB-lite"/>
    </source>
</evidence>
<feature type="region of interest" description="Disordered" evidence="1">
    <location>
        <begin position="113"/>
        <end position="140"/>
    </location>
</feature>
<keyword evidence="3" id="KW-1185">Reference proteome</keyword>
<accession>A0A8H4PCB8</accession>
<comment type="caution">
    <text evidence="2">The sequence shown here is derived from an EMBL/GenBank/DDBJ whole genome shotgun (WGS) entry which is preliminary data.</text>
</comment>
<feature type="region of interest" description="Disordered" evidence="1">
    <location>
        <begin position="177"/>
        <end position="199"/>
    </location>
</feature>
<dbReference type="Proteomes" id="UP000554235">
    <property type="component" value="Unassembled WGS sequence"/>
</dbReference>
<reference evidence="2 3" key="1">
    <citation type="submission" date="2020-01" db="EMBL/GenBank/DDBJ databases">
        <title>Identification and distribution of gene clusters putatively required for synthesis of sphingolipid metabolism inhibitors in phylogenetically diverse species of the filamentous fungus Fusarium.</title>
        <authorList>
            <person name="Kim H.-S."/>
            <person name="Busman M."/>
            <person name="Brown D.W."/>
            <person name="Divon H."/>
            <person name="Uhlig S."/>
            <person name="Proctor R.H."/>
        </authorList>
    </citation>
    <scope>NUCLEOTIDE SEQUENCE [LARGE SCALE GENOMIC DNA]</scope>
    <source>
        <strain evidence="2 3">NRRL 20459</strain>
    </source>
</reference>
<protein>
    <submittedName>
        <fullName evidence="2">Uncharacterized protein</fullName>
    </submittedName>
</protein>
<gene>
    <name evidence="2" type="ORF">FALBO_7581</name>
</gene>
<sequence>MLTKEKGSTRRLLSSQERKDLLEAYNDNFDLKKWTLGYDDAEFLQPSIAHRRDCQQNNPRRCRSYLCPQHQPERSAAHDAEWGQDWREHDEGILQARKRWIRELLAIGPEPAQQTNNEYEPTGQRRSKDWLAREAARQETRTRFERRARQLQMEIRKEVPRTRPTFTVRAYRTDLALNPMQPEPVTHERDDPRIVPSHP</sequence>
<dbReference type="EMBL" id="JAADYS010001014">
    <property type="protein sequence ID" value="KAF4465573.1"/>
    <property type="molecule type" value="Genomic_DNA"/>
</dbReference>
<organism evidence="2 3">
    <name type="scientific">Fusarium albosuccineum</name>
    <dbReference type="NCBI Taxonomy" id="1237068"/>
    <lineage>
        <taxon>Eukaryota</taxon>
        <taxon>Fungi</taxon>
        <taxon>Dikarya</taxon>
        <taxon>Ascomycota</taxon>
        <taxon>Pezizomycotina</taxon>
        <taxon>Sordariomycetes</taxon>
        <taxon>Hypocreomycetidae</taxon>
        <taxon>Hypocreales</taxon>
        <taxon>Nectriaceae</taxon>
        <taxon>Fusarium</taxon>
        <taxon>Fusarium decemcellulare species complex</taxon>
    </lineage>
</organism>
<feature type="non-terminal residue" evidence="2">
    <location>
        <position position="199"/>
    </location>
</feature>
<feature type="compositionally biased region" description="Basic and acidic residues" evidence="1">
    <location>
        <begin position="126"/>
        <end position="140"/>
    </location>
</feature>
<evidence type="ECO:0000313" key="2">
    <source>
        <dbReference type="EMBL" id="KAF4465573.1"/>
    </source>
</evidence>
<proteinExistence type="predicted"/>
<name>A0A8H4PCB8_9HYPO</name>
<dbReference type="AlphaFoldDB" id="A0A8H4PCB8"/>
<evidence type="ECO:0000313" key="3">
    <source>
        <dbReference type="Proteomes" id="UP000554235"/>
    </source>
</evidence>